<dbReference type="Gene3D" id="1.10.10.10">
    <property type="entry name" value="Winged helix-like DNA-binding domain superfamily/Winged helix DNA-binding domain"/>
    <property type="match status" value="1"/>
</dbReference>
<dbReference type="PROSITE" id="PS51462">
    <property type="entry name" value="NUDIX"/>
    <property type="match status" value="1"/>
</dbReference>
<dbReference type="GO" id="GO:0016787">
    <property type="term" value="F:hydrolase activity"/>
    <property type="evidence" value="ECO:0007669"/>
    <property type="project" value="UniProtKB-KW"/>
</dbReference>
<reference evidence="2 3" key="1">
    <citation type="submission" date="2019-03" db="EMBL/GenBank/DDBJ databases">
        <title>San Antonio Military Medical Center submission to MRSN (WRAIR), pending publication.</title>
        <authorList>
            <person name="Blyth D.M."/>
            <person name="Mccarthy S.L."/>
            <person name="Schall S.E."/>
            <person name="Stam J.A."/>
            <person name="Ong A.C."/>
            <person name="Mcgann P.T."/>
        </authorList>
    </citation>
    <scope>NUCLEOTIDE SEQUENCE [LARGE SCALE GENOMIC DNA]</scope>
    <source>
        <strain evidence="2 3">MRSN571793</strain>
    </source>
</reference>
<comment type="caution">
    <text evidence="2">The sequence shown here is derived from an EMBL/GenBank/DDBJ whole genome shotgun (WGS) entry which is preliminary data.</text>
</comment>
<evidence type="ECO:0000313" key="2">
    <source>
        <dbReference type="EMBL" id="TFD97986.1"/>
    </source>
</evidence>
<dbReference type="InterPro" id="IPR036390">
    <property type="entry name" value="WH_DNA-bd_sf"/>
</dbReference>
<dbReference type="SUPFAM" id="SSF55811">
    <property type="entry name" value="Nudix"/>
    <property type="match status" value="1"/>
</dbReference>
<dbReference type="OrthoDB" id="9786141at2"/>
<dbReference type="Gene3D" id="3.90.79.10">
    <property type="entry name" value="Nucleoside Triphosphate Pyrophosphohydrolase"/>
    <property type="match status" value="1"/>
</dbReference>
<dbReference type="Pfam" id="PF00293">
    <property type="entry name" value="NUDIX"/>
    <property type="match status" value="1"/>
</dbReference>
<accession>A0A4Y8LBU5</accession>
<dbReference type="InterPro" id="IPR054105">
    <property type="entry name" value="WHD_NrtR"/>
</dbReference>
<sequence>MSKNVLYPYSSENTHPGFSVDCVILTLHEGRIKVLLGKRDIIYDYWSLPGGFMFKDEDADEAARRALHRFTGLQDVFIKQFYLFSNPARTIIEQNRDMLEKQQAAHDERNNWFLQRFVSLGYYSLVRYERVLEMVKETDSLRWYDISDIPPLYSDHENIIRTALDTIKALLPVIPVAYELLPEKFTMLELRKIYEIILDRTFDRRNFQRKVLMNGNIIQLDERKKSNAYNPPILYSFDPEMDKNITTISNTSL</sequence>
<dbReference type="Proteomes" id="UP000297861">
    <property type="component" value="Unassembled WGS sequence"/>
</dbReference>
<protein>
    <submittedName>
        <fullName evidence="2">NUDIX hydrolase</fullName>
    </submittedName>
</protein>
<dbReference type="CDD" id="cd18873">
    <property type="entry name" value="NUDIX_NadM_like"/>
    <property type="match status" value="1"/>
</dbReference>
<evidence type="ECO:0000259" key="1">
    <source>
        <dbReference type="PROSITE" id="PS51462"/>
    </source>
</evidence>
<dbReference type="Pfam" id="PF21906">
    <property type="entry name" value="WHD_NrtR"/>
    <property type="match status" value="1"/>
</dbReference>
<keyword evidence="2" id="KW-0378">Hydrolase</keyword>
<dbReference type="InterPro" id="IPR015797">
    <property type="entry name" value="NUDIX_hydrolase-like_dom_sf"/>
</dbReference>
<dbReference type="InterPro" id="IPR000086">
    <property type="entry name" value="NUDIX_hydrolase_dom"/>
</dbReference>
<keyword evidence="3" id="KW-1185">Reference proteome</keyword>
<evidence type="ECO:0000313" key="3">
    <source>
        <dbReference type="Proteomes" id="UP000297861"/>
    </source>
</evidence>
<dbReference type="PANTHER" id="PTHR43736">
    <property type="entry name" value="ADP-RIBOSE PYROPHOSPHATASE"/>
    <property type="match status" value="1"/>
</dbReference>
<gene>
    <name evidence="2" type="ORF">E2605_05045</name>
</gene>
<dbReference type="SUPFAM" id="SSF46785">
    <property type="entry name" value="Winged helix' DNA-binding domain"/>
    <property type="match status" value="1"/>
</dbReference>
<dbReference type="InterPro" id="IPR036388">
    <property type="entry name" value="WH-like_DNA-bd_sf"/>
</dbReference>
<dbReference type="AlphaFoldDB" id="A0A4Y8LBU5"/>
<name>A0A4Y8LBU5_9BACT</name>
<dbReference type="EMBL" id="SOML01000002">
    <property type="protein sequence ID" value="TFD97986.1"/>
    <property type="molecule type" value="Genomic_DNA"/>
</dbReference>
<organism evidence="2 3">
    <name type="scientific">Dysgonomonas capnocytophagoides</name>
    <dbReference type="NCBI Taxonomy" id="45254"/>
    <lineage>
        <taxon>Bacteria</taxon>
        <taxon>Pseudomonadati</taxon>
        <taxon>Bacteroidota</taxon>
        <taxon>Bacteroidia</taxon>
        <taxon>Bacteroidales</taxon>
        <taxon>Dysgonomonadaceae</taxon>
        <taxon>Dysgonomonas</taxon>
    </lineage>
</organism>
<proteinExistence type="predicted"/>
<dbReference type="PANTHER" id="PTHR43736:SF4">
    <property type="entry name" value="SLR1690 PROTEIN"/>
    <property type="match status" value="1"/>
</dbReference>
<dbReference type="RefSeq" id="WP_026626362.1">
    <property type="nucleotide sequence ID" value="NZ_AP028867.1"/>
</dbReference>
<feature type="domain" description="Nudix hydrolase" evidence="1">
    <location>
        <begin position="15"/>
        <end position="168"/>
    </location>
</feature>
<dbReference type="STRING" id="1121485.GCA_000426485_02467"/>